<proteinExistence type="predicted"/>
<reference evidence="2" key="2">
    <citation type="submission" date="2019-05" db="EMBL/GenBank/DDBJ databases">
        <authorList>
            <consortium name="NCBI Pathogen Detection Project"/>
        </authorList>
    </citation>
    <scope>NUCLEOTIDE SEQUENCE</scope>
    <source>
        <strain evidence="2">Salmonella enterica</strain>
    </source>
</reference>
<name>A0A6Y0WJY3_SALEB</name>
<dbReference type="InterPro" id="IPR006119">
    <property type="entry name" value="Resolv_N"/>
</dbReference>
<reference evidence="2" key="1">
    <citation type="journal article" date="2018" name="Genome Biol.">
        <title>SKESA: strategic k-mer extension for scrupulous assemblies.</title>
        <authorList>
            <person name="Souvorov A."/>
            <person name="Agarwala R."/>
            <person name="Lipman D.J."/>
        </authorList>
    </citation>
    <scope>NUCLEOTIDE SEQUENCE</scope>
    <source>
        <strain evidence="2">Salmonella enterica</strain>
    </source>
</reference>
<dbReference type="EMBL" id="DAAGLD010000115">
    <property type="protein sequence ID" value="HAB3518280.1"/>
    <property type="molecule type" value="Genomic_DNA"/>
</dbReference>
<protein>
    <submittedName>
        <fullName evidence="2">Recombinase family protein</fullName>
    </submittedName>
</protein>
<gene>
    <name evidence="2" type="ORF">GJE24_24340</name>
</gene>
<dbReference type="Gene3D" id="3.40.50.1390">
    <property type="entry name" value="Resolvase, N-terminal catalytic domain"/>
    <property type="match status" value="1"/>
</dbReference>
<dbReference type="PROSITE" id="PS51736">
    <property type="entry name" value="RECOMBINASES_3"/>
    <property type="match status" value="1"/>
</dbReference>
<dbReference type="SUPFAM" id="SSF53041">
    <property type="entry name" value="Resolvase-like"/>
    <property type="match status" value="1"/>
</dbReference>
<sequence length="35" mass="4057">MIIGYARKSTHLQDVTHQVDELTKAGCEQIYHEQI</sequence>
<dbReference type="AlphaFoldDB" id="A0A6Y0WJY3"/>
<feature type="non-terminal residue" evidence="2">
    <location>
        <position position="35"/>
    </location>
</feature>
<accession>A0A6Y0WJY3</accession>
<feature type="domain" description="Resolvase/invertase-type recombinase catalytic" evidence="1">
    <location>
        <begin position="1"/>
        <end position="35"/>
    </location>
</feature>
<dbReference type="GO" id="GO:0000150">
    <property type="term" value="F:DNA strand exchange activity"/>
    <property type="evidence" value="ECO:0007669"/>
    <property type="project" value="InterPro"/>
</dbReference>
<evidence type="ECO:0000313" key="2">
    <source>
        <dbReference type="EMBL" id="HAB3518280.1"/>
    </source>
</evidence>
<dbReference type="InterPro" id="IPR036162">
    <property type="entry name" value="Resolvase-like_N_sf"/>
</dbReference>
<organism evidence="2">
    <name type="scientific">Salmonella enterica subsp. enterica serovar Java</name>
    <dbReference type="NCBI Taxonomy" id="224729"/>
    <lineage>
        <taxon>Bacteria</taxon>
        <taxon>Pseudomonadati</taxon>
        <taxon>Pseudomonadota</taxon>
        <taxon>Gammaproteobacteria</taxon>
        <taxon>Enterobacterales</taxon>
        <taxon>Enterobacteriaceae</taxon>
        <taxon>Salmonella</taxon>
    </lineage>
</organism>
<evidence type="ECO:0000259" key="1">
    <source>
        <dbReference type="PROSITE" id="PS51736"/>
    </source>
</evidence>
<dbReference type="GO" id="GO:0003677">
    <property type="term" value="F:DNA binding"/>
    <property type="evidence" value="ECO:0007669"/>
    <property type="project" value="InterPro"/>
</dbReference>
<comment type="caution">
    <text evidence="2">The sequence shown here is derived from an EMBL/GenBank/DDBJ whole genome shotgun (WGS) entry which is preliminary data.</text>
</comment>